<dbReference type="InterPro" id="IPR045853">
    <property type="entry name" value="Pep_chain_release_fac_I_sf"/>
</dbReference>
<dbReference type="Gene3D" id="3.30.160.20">
    <property type="match status" value="1"/>
</dbReference>
<comment type="subcellular location">
    <subcellularLocation>
        <location evidence="2 8">Cytoplasm</location>
    </subcellularLocation>
</comment>
<dbReference type="PANTHER" id="PTHR43804:SF7">
    <property type="entry name" value="LD18447P"/>
    <property type="match status" value="1"/>
</dbReference>
<name>A0A0R2HES0_9FIRM</name>
<dbReference type="PROSITE" id="PS00745">
    <property type="entry name" value="RF_PROK_I"/>
    <property type="match status" value="1"/>
</dbReference>
<evidence type="ECO:0000256" key="4">
    <source>
        <dbReference type="ARBA" id="ARBA00022481"/>
    </source>
</evidence>
<keyword evidence="11" id="KW-1185">Reference proteome</keyword>
<dbReference type="InterPro" id="IPR004373">
    <property type="entry name" value="RF-1"/>
</dbReference>
<dbReference type="Pfam" id="PF00472">
    <property type="entry name" value="RF-1"/>
    <property type="match status" value="1"/>
</dbReference>
<gene>
    <name evidence="8" type="primary">prfA</name>
    <name evidence="10" type="ORF">IV49_GL000174</name>
</gene>
<dbReference type="SUPFAM" id="SSF75620">
    <property type="entry name" value="Release factor"/>
    <property type="match status" value="1"/>
</dbReference>
<proteinExistence type="inferred from homology"/>
<evidence type="ECO:0000256" key="3">
    <source>
        <dbReference type="ARBA" id="ARBA00010835"/>
    </source>
</evidence>
<protein>
    <recommendedName>
        <fullName evidence="7 8">Peptide chain release factor 1</fullName>
        <shortName evidence="8">RF-1</shortName>
    </recommendedName>
</protein>
<dbReference type="PATRIC" id="fig|1410657.5.peg.176"/>
<dbReference type="PANTHER" id="PTHR43804">
    <property type="entry name" value="LD18447P"/>
    <property type="match status" value="1"/>
</dbReference>
<keyword evidence="5 8" id="KW-0963">Cytoplasm</keyword>
<accession>A0A0R2HES0</accession>
<dbReference type="SMART" id="SM00937">
    <property type="entry name" value="PCRF"/>
    <property type="match status" value="1"/>
</dbReference>
<evidence type="ECO:0000259" key="9">
    <source>
        <dbReference type="PROSITE" id="PS00745"/>
    </source>
</evidence>
<evidence type="ECO:0000313" key="11">
    <source>
        <dbReference type="Proteomes" id="UP000051841"/>
    </source>
</evidence>
<comment type="PTM">
    <text evidence="8">Methylated by PrmC. Methylation increases the termination efficiency of RF1.</text>
</comment>
<dbReference type="EMBL" id="JQBL01000001">
    <property type="protein sequence ID" value="KRN51554.1"/>
    <property type="molecule type" value="Genomic_DNA"/>
</dbReference>
<dbReference type="Gene3D" id="6.10.140.1950">
    <property type="match status" value="1"/>
</dbReference>
<dbReference type="AlphaFoldDB" id="A0A0R2HES0"/>
<dbReference type="RefSeq" id="WP_029071411.1">
    <property type="nucleotide sequence ID" value="NZ_JQBL01000001.1"/>
</dbReference>
<dbReference type="Pfam" id="PF03462">
    <property type="entry name" value="PCRF"/>
    <property type="match status" value="1"/>
</dbReference>
<dbReference type="InterPro" id="IPR005139">
    <property type="entry name" value="PCRF"/>
</dbReference>
<dbReference type="FunFam" id="3.30.160.20:FF:000004">
    <property type="entry name" value="Peptide chain release factor 1"/>
    <property type="match status" value="1"/>
</dbReference>
<reference evidence="10 11" key="1">
    <citation type="journal article" date="2015" name="Genome Announc.">
        <title>Expanding the biotechnology potential of lactobacilli through comparative genomics of 213 strains and associated genera.</title>
        <authorList>
            <person name="Sun Z."/>
            <person name="Harris H.M."/>
            <person name="McCann A."/>
            <person name="Guo C."/>
            <person name="Argimon S."/>
            <person name="Zhang W."/>
            <person name="Yang X."/>
            <person name="Jeffery I.B."/>
            <person name="Cooney J.C."/>
            <person name="Kagawa T.F."/>
            <person name="Liu W."/>
            <person name="Song Y."/>
            <person name="Salvetti E."/>
            <person name="Wrobel A."/>
            <person name="Rasinkangas P."/>
            <person name="Parkhill J."/>
            <person name="Rea M.C."/>
            <person name="O'Sullivan O."/>
            <person name="Ritari J."/>
            <person name="Douillard F.P."/>
            <person name="Paul Ross R."/>
            <person name="Yang R."/>
            <person name="Briner A.E."/>
            <person name="Felis G.E."/>
            <person name="de Vos W.M."/>
            <person name="Barrangou R."/>
            <person name="Klaenhammer T.R."/>
            <person name="Caufield P.W."/>
            <person name="Cui Y."/>
            <person name="Zhang H."/>
            <person name="O'Toole P.W."/>
        </authorList>
    </citation>
    <scope>NUCLEOTIDE SEQUENCE [LARGE SCALE GENOMIC DNA]</scope>
    <source>
        <strain evidence="10 11">DSM 20405</strain>
    </source>
</reference>
<evidence type="ECO:0000313" key="10">
    <source>
        <dbReference type="EMBL" id="KRN51554.1"/>
    </source>
</evidence>
<dbReference type="Proteomes" id="UP000051841">
    <property type="component" value="Unassembled WGS sequence"/>
</dbReference>
<dbReference type="GO" id="GO:0005829">
    <property type="term" value="C:cytosol"/>
    <property type="evidence" value="ECO:0007669"/>
    <property type="project" value="UniProtKB-ARBA"/>
</dbReference>
<dbReference type="FunFam" id="3.30.70.1660:FF:000004">
    <property type="entry name" value="Peptide chain release factor 1"/>
    <property type="match status" value="1"/>
</dbReference>
<keyword evidence="6 8" id="KW-0648">Protein biosynthesis</keyword>
<comment type="function">
    <text evidence="1 8">Peptide chain release factor 1 directs the termination of translation in response to the peptide chain termination codons UAG and UAA.</text>
</comment>
<evidence type="ECO:0000256" key="8">
    <source>
        <dbReference type="HAMAP-Rule" id="MF_00093"/>
    </source>
</evidence>
<evidence type="ECO:0000256" key="1">
    <source>
        <dbReference type="ARBA" id="ARBA00002986"/>
    </source>
</evidence>
<dbReference type="NCBIfam" id="TIGR00019">
    <property type="entry name" value="prfA"/>
    <property type="match status" value="1"/>
</dbReference>
<keyword evidence="4 8" id="KW-0488">Methylation</keyword>
<dbReference type="Gene3D" id="3.30.70.1660">
    <property type="match status" value="1"/>
</dbReference>
<dbReference type="FunFam" id="3.30.70.1660:FF:000002">
    <property type="entry name" value="Peptide chain release factor 1"/>
    <property type="match status" value="1"/>
</dbReference>
<sequence length="358" mass="40726">MNTLLDRLETVAKRYDELTQILMDPDIANDVKRMTEASKEQSSLEKAYGMYKEYKELLDGIEESKLLLSDSDPDIKEMAKMEYEELEKKRPELEERIQLELIPKDPNDGKNVIIEIRGAAGGDEGNIFAGDLFRMYSKYIENQGWKIEIEEAQTSEAGGYSLISFNVKGDSVYSKLKYESGSHRVQRVPKTESQGRVQTSTATVLVMPEAEEVDVQIEAKDLRIDTYRSSGAGGQHINKTDSAVRITHIPTGIVATSQDGRSQHDNRDKAMQSLRTRVYEHFREIEESKAGAERKSKVGTGDRAEKIRTYNYPQNRVTDHRIGLTIQQLDKIMEGKLDDIIEALINEDQKRKLEGEQN</sequence>
<dbReference type="GO" id="GO:0016149">
    <property type="term" value="F:translation release factor activity, codon specific"/>
    <property type="evidence" value="ECO:0007669"/>
    <property type="project" value="UniProtKB-UniRule"/>
</dbReference>
<dbReference type="InterPro" id="IPR050057">
    <property type="entry name" value="Prokaryotic/Mito_RF"/>
</dbReference>
<comment type="caution">
    <text evidence="10">The sequence shown here is derived from an EMBL/GenBank/DDBJ whole genome shotgun (WGS) entry which is preliminary data.</text>
</comment>
<feature type="modified residue" description="N5-methylglutamine" evidence="8">
    <location>
        <position position="235"/>
    </location>
</feature>
<evidence type="ECO:0000256" key="5">
    <source>
        <dbReference type="ARBA" id="ARBA00022490"/>
    </source>
</evidence>
<comment type="similarity">
    <text evidence="3 8">Belongs to the prokaryotic/mitochondrial release factor family.</text>
</comment>
<feature type="domain" description="Prokaryotic-type class I peptide chain release factors" evidence="9">
    <location>
        <begin position="228"/>
        <end position="244"/>
    </location>
</feature>
<dbReference type="InterPro" id="IPR000352">
    <property type="entry name" value="Pep_chain_release_fac_I"/>
</dbReference>
<evidence type="ECO:0000256" key="6">
    <source>
        <dbReference type="ARBA" id="ARBA00022917"/>
    </source>
</evidence>
<evidence type="ECO:0000256" key="2">
    <source>
        <dbReference type="ARBA" id="ARBA00004496"/>
    </source>
</evidence>
<organism evidence="10 11">
    <name type="scientific">Kandleria vitulina DSM 20405</name>
    <dbReference type="NCBI Taxonomy" id="1410657"/>
    <lineage>
        <taxon>Bacteria</taxon>
        <taxon>Bacillati</taxon>
        <taxon>Bacillota</taxon>
        <taxon>Erysipelotrichia</taxon>
        <taxon>Erysipelotrichales</taxon>
        <taxon>Coprobacillaceae</taxon>
        <taxon>Kandleria</taxon>
    </lineage>
</organism>
<evidence type="ECO:0000256" key="7">
    <source>
        <dbReference type="ARBA" id="ARBA00050039"/>
    </source>
</evidence>
<dbReference type="HAMAP" id="MF_00093">
    <property type="entry name" value="Rel_fac_1"/>
    <property type="match status" value="1"/>
</dbReference>
<dbReference type="NCBIfam" id="NF001859">
    <property type="entry name" value="PRK00591.1"/>
    <property type="match status" value="1"/>
</dbReference>